<feature type="domain" description="YknX-like C-terminal permuted SH3-like" evidence="4">
    <location>
        <begin position="305"/>
        <end position="371"/>
    </location>
</feature>
<dbReference type="Pfam" id="PF25917">
    <property type="entry name" value="BSH_RND"/>
    <property type="match status" value="1"/>
</dbReference>
<evidence type="ECO:0000313" key="5">
    <source>
        <dbReference type="EMBL" id="ACY18688.1"/>
    </source>
</evidence>
<dbReference type="STRING" id="502025.Hoch_6214"/>
<dbReference type="EMBL" id="CP001804">
    <property type="protein sequence ID" value="ACY18688.1"/>
    <property type="molecule type" value="Genomic_DNA"/>
</dbReference>
<dbReference type="OrthoDB" id="9784484at2"/>
<dbReference type="InterPro" id="IPR006143">
    <property type="entry name" value="RND_pump_MFP"/>
</dbReference>
<dbReference type="Proteomes" id="UP000001880">
    <property type="component" value="Chromosome"/>
</dbReference>
<dbReference type="Gene3D" id="1.10.287.470">
    <property type="entry name" value="Helix hairpin bin"/>
    <property type="match status" value="1"/>
</dbReference>
<dbReference type="InterPro" id="IPR058637">
    <property type="entry name" value="YknX-like_C"/>
</dbReference>
<dbReference type="Gene3D" id="2.40.420.20">
    <property type="match status" value="1"/>
</dbReference>
<comment type="similarity">
    <text evidence="1">Belongs to the membrane fusion protein (MFP) (TC 8.A.1) family.</text>
</comment>
<dbReference type="Pfam" id="PF25954">
    <property type="entry name" value="Beta-barrel_RND_2"/>
    <property type="match status" value="1"/>
</dbReference>
<proteinExistence type="inferred from homology"/>
<feature type="domain" description="CusB-like beta-barrel" evidence="3">
    <location>
        <begin position="225"/>
        <end position="298"/>
    </location>
</feature>
<dbReference type="GO" id="GO:0015562">
    <property type="term" value="F:efflux transmembrane transporter activity"/>
    <property type="evidence" value="ECO:0007669"/>
    <property type="project" value="TreeGrafter"/>
</dbReference>
<evidence type="ECO:0000313" key="6">
    <source>
        <dbReference type="Proteomes" id="UP000001880"/>
    </source>
</evidence>
<dbReference type="SUPFAM" id="SSF111369">
    <property type="entry name" value="HlyD-like secretion proteins"/>
    <property type="match status" value="1"/>
</dbReference>
<dbReference type="GO" id="GO:1990281">
    <property type="term" value="C:efflux pump complex"/>
    <property type="evidence" value="ECO:0007669"/>
    <property type="project" value="TreeGrafter"/>
</dbReference>
<dbReference type="InterPro" id="IPR058792">
    <property type="entry name" value="Beta-barrel_RND_2"/>
</dbReference>
<sequence length="424" mass="43673">MMNKEFRTMRTTKTLIPILLMGLMAGCGGEDKDKISLPQGESAAQSKPAVEVETLRVQRTETSAPLVASGTSRAVRAANLAPALSGRIERILVEEGDLVKAGQPLVRLDADTVSLSATQARAAAAAAKAQADQLQADFERLTPLAERGSIPSSRVDQLAAQRTAAKSQAQAATAAADAAARMAQNAVLRAPFAGRVVEVPVEVGEMPSMAPGAKLVRLIDLTSVEVTVPLHERDLGRVQVGDTVVATFPSLSREVEGTIVQVGYEINSATRTAEVVARFANPDESLRAGLFTEIAIQPSSSRSAMVVPKASVGGTADERFVYVVEGDTATRRLVRVSSFDRDHYEVSEGLADGELIVAKNIGRLSDGMPVTLNAEKAAAPGAAGEAGEAAAAAATQAGAAAGAGAGVTAAEAAAAAETAEEVAQ</sequence>
<dbReference type="NCBIfam" id="TIGR01730">
    <property type="entry name" value="RND_mfp"/>
    <property type="match status" value="1"/>
</dbReference>
<dbReference type="PANTHER" id="PTHR30469">
    <property type="entry name" value="MULTIDRUG RESISTANCE PROTEIN MDTA"/>
    <property type="match status" value="1"/>
</dbReference>
<organism evidence="5 6">
    <name type="scientific">Haliangium ochraceum (strain DSM 14365 / JCM 11303 / SMP-2)</name>
    <dbReference type="NCBI Taxonomy" id="502025"/>
    <lineage>
        <taxon>Bacteria</taxon>
        <taxon>Pseudomonadati</taxon>
        <taxon>Myxococcota</taxon>
        <taxon>Polyangia</taxon>
        <taxon>Haliangiales</taxon>
        <taxon>Kofleriaceae</taxon>
        <taxon>Haliangium</taxon>
    </lineage>
</organism>
<gene>
    <name evidence="5" type="ordered locus">Hoch_6214</name>
</gene>
<dbReference type="HOGENOM" id="CLU_018816_1_4_7"/>
<name>D0LMK1_HALO1</name>
<evidence type="ECO:0000259" key="4">
    <source>
        <dbReference type="Pfam" id="PF25989"/>
    </source>
</evidence>
<dbReference type="Pfam" id="PF25989">
    <property type="entry name" value="YknX_C"/>
    <property type="match status" value="1"/>
</dbReference>
<dbReference type="PRINTS" id="PR01490">
    <property type="entry name" value="RTXTOXIND"/>
</dbReference>
<dbReference type="PROSITE" id="PS51257">
    <property type="entry name" value="PROKAR_LIPOPROTEIN"/>
    <property type="match status" value="1"/>
</dbReference>
<keyword evidence="6" id="KW-1185">Reference proteome</keyword>
<dbReference type="eggNOG" id="COG0845">
    <property type="taxonomic scope" value="Bacteria"/>
</dbReference>
<dbReference type="InterPro" id="IPR058625">
    <property type="entry name" value="MdtA-like_BSH"/>
</dbReference>
<protein>
    <submittedName>
        <fullName evidence="5">Efflux transporter, RND family, MFP subunit</fullName>
    </submittedName>
</protein>
<dbReference type="PANTHER" id="PTHR30469:SF15">
    <property type="entry name" value="HLYD FAMILY OF SECRETION PROTEINS"/>
    <property type="match status" value="1"/>
</dbReference>
<evidence type="ECO:0000259" key="2">
    <source>
        <dbReference type="Pfam" id="PF25917"/>
    </source>
</evidence>
<dbReference type="AlphaFoldDB" id="D0LMK1"/>
<evidence type="ECO:0000259" key="3">
    <source>
        <dbReference type="Pfam" id="PF25954"/>
    </source>
</evidence>
<feature type="domain" description="Multidrug resistance protein MdtA-like barrel-sandwich hybrid" evidence="2">
    <location>
        <begin position="77"/>
        <end position="207"/>
    </location>
</feature>
<accession>D0LMK1</accession>
<dbReference type="FunFam" id="2.40.30.170:FF:000010">
    <property type="entry name" value="Efflux RND transporter periplasmic adaptor subunit"/>
    <property type="match status" value="1"/>
</dbReference>
<dbReference type="Gene3D" id="2.40.30.170">
    <property type="match status" value="1"/>
</dbReference>
<evidence type="ECO:0000256" key="1">
    <source>
        <dbReference type="ARBA" id="ARBA00009477"/>
    </source>
</evidence>
<dbReference type="KEGG" id="hoh:Hoch_6214"/>
<dbReference type="Gene3D" id="2.40.50.100">
    <property type="match status" value="1"/>
</dbReference>
<reference evidence="5 6" key="1">
    <citation type="journal article" date="2010" name="Stand. Genomic Sci.">
        <title>Complete genome sequence of Haliangium ochraceum type strain (SMP-2).</title>
        <authorList>
            <consortium name="US DOE Joint Genome Institute (JGI-PGF)"/>
            <person name="Ivanova N."/>
            <person name="Daum C."/>
            <person name="Lang E."/>
            <person name="Abt B."/>
            <person name="Kopitz M."/>
            <person name="Saunders E."/>
            <person name="Lapidus A."/>
            <person name="Lucas S."/>
            <person name="Glavina Del Rio T."/>
            <person name="Nolan M."/>
            <person name="Tice H."/>
            <person name="Copeland A."/>
            <person name="Cheng J.F."/>
            <person name="Chen F."/>
            <person name="Bruce D."/>
            <person name="Goodwin L."/>
            <person name="Pitluck S."/>
            <person name="Mavromatis K."/>
            <person name="Pati A."/>
            <person name="Mikhailova N."/>
            <person name="Chen A."/>
            <person name="Palaniappan K."/>
            <person name="Land M."/>
            <person name="Hauser L."/>
            <person name="Chang Y.J."/>
            <person name="Jeffries C.D."/>
            <person name="Detter J.C."/>
            <person name="Brettin T."/>
            <person name="Rohde M."/>
            <person name="Goker M."/>
            <person name="Bristow J."/>
            <person name="Markowitz V."/>
            <person name="Eisen J.A."/>
            <person name="Hugenholtz P."/>
            <person name="Kyrpides N.C."/>
            <person name="Klenk H.P."/>
        </authorList>
    </citation>
    <scope>NUCLEOTIDE SEQUENCE [LARGE SCALE GENOMIC DNA]</scope>
    <source>
        <strain evidence="6">DSM 14365 / CIP 107738 / JCM 11303 / AJ 13395 / SMP-2</strain>
    </source>
</reference>